<feature type="domain" description="Protein kinase" evidence="9">
    <location>
        <begin position="43"/>
        <end position="391"/>
    </location>
</feature>
<dbReference type="PANTHER" id="PTHR47634:SF9">
    <property type="entry name" value="PROTEIN KINASE DOMAIN-CONTAINING PROTEIN-RELATED"/>
    <property type="match status" value="1"/>
</dbReference>
<sequence length="395" mass="45187">MSLASASSKQPPLDTLIEEERKDDYDPRHFFPVNPGQVFCDTYRVVTKLGYGGSSTVWLAKDIRRYVSSATWTPLVLNLCRRPWQSTRYVALKICTNNHADQTSASHELQISQVIATANPSHPGRQFVRIIVDSFEAKGPHGSHMCLVYEPMREPIWLLQQRFNDGRYSSDLLNLTLQYLLSGIDYLHSECHIIHTDIKPENILIRLENSSVLDDVAKGEAEKPSLRKVLDDRIVYLSRNNFGHPKSSPGKPPNPYRSPEVTLGAPWTYSADVWNFGVMIWDLLEGKKLCDGFDPEYNKYTSRAHLAQLIALCGCPPKELLDRGKLTSRWFESNGVFKRQNLIPQGITLENSINNMEGEDKKLFIEFVRKMLQWLPENRSTAKELLVDPWLNHFS</sequence>
<dbReference type="SUPFAM" id="SSF56112">
    <property type="entry name" value="Protein kinase-like (PK-like)"/>
    <property type="match status" value="1"/>
</dbReference>
<evidence type="ECO:0000256" key="4">
    <source>
        <dbReference type="ARBA" id="ARBA00022741"/>
    </source>
</evidence>
<accession>B0DBB0</accession>
<keyword evidence="11" id="KW-1185">Reference proteome</keyword>
<reference evidence="10 11" key="1">
    <citation type="journal article" date="2008" name="Nature">
        <title>The genome of Laccaria bicolor provides insights into mycorrhizal symbiosis.</title>
        <authorList>
            <person name="Martin F."/>
            <person name="Aerts A."/>
            <person name="Ahren D."/>
            <person name="Brun A."/>
            <person name="Danchin E.G.J."/>
            <person name="Duchaussoy F."/>
            <person name="Gibon J."/>
            <person name="Kohler A."/>
            <person name="Lindquist E."/>
            <person name="Pereda V."/>
            <person name="Salamov A."/>
            <person name="Shapiro H.J."/>
            <person name="Wuyts J."/>
            <person name="Blaudez D."/>
            <person name="Buee M."/>
            <person name="Brokstein P."/>
            <person name="Canbaeck B."/>
            <person name="Cohen D."/>
            <person name="Courty P.E."/>
            <person name="Coutinho P.M."/>
            <person name="Delaruelle C."/>
            <person name="Detter J.C."/>
            <person name="Deveau A."/>
            <person name="DiFazio S."/>
            <person name="Duplessis S."/>
            <person name="Fraissinet-Tachet L."/>
            <person name="Lucic E."/>
            <person name="Frey-Klett P."/>
            <person name="Fourrey C."/>
            <person name="Feussner I."/>
            <person name="Gay G."/>
            <person name="Grimwood J."/>
            <person name="Hoegger P.J."/>
            <person name="Jain P."/>
            <person name="Kilaru S."/>
            <person name="Labbe J."/>
            <person name="Lin Y.C."/>
            <person name="Legue V."/>
            <person name="Le Tacon F."/>
            <person name="Marmeisse R."/>
            <person name="Melayah D."/>
            <person name="Montanini B."/>
            <person name="Muratet M."/>
            <person name="Nehls U."/>
            <person name="Niculita-Hirzel H."/>
            <person name="Oudot-Le Secq M.P."/>
            <person name="Peter M."/>
            <person name="Quesneville H."/>
            <person name="Rajashekar B."/>
            <person name="Reich M."/>
            <person name="Rouhier N."/>
            <person name="Schmutz J."/>
            <person name="Yin T."/>
            <person name="Chalot M."/>
            <person name="Henrissat B."/>
            <person name="Kuees U."/>
            <person name="Lucas S."/>
            <person name="Van de Peer Y."/>
            <person name="Podila G.K."/>
            <person name="Polle A."/>
            <person name="Pukkila P.J."/>
            <person name="Richardson P.M."/>
            <person name="Rouze P."/>
            <person name="Sanders I.R."/>
            <person name="Stajich J.E."/>
            <person name="Tunlid A."/>
            <person name="Tuskan G."/>
            <person name="Grigoriev I.V."/>
        </authorList>
    </citation>
    <scope>NUCLEOTIDE SEQUENCE [LARGE SCALE GENOMIC DNA]</scope>
    <source>
        <strain evidence="11">S238N-H82 / ATCC MYA-4686</strain>
    </source>
</reference>
<organism evidence="11">
    <name type="scientific">Laccaria bicolor (strain S238N-H82 / ATCC MYA-4686)</name>
    <name type="common">Bicoloured deceiver</name>
    <name type="synonym">Laccaria laccata var. bicolor</name>
    <dbReference type="NCBI Taxonomy" id="486041"/>
    <lineage>
        <taxon>Eukaryota</taxon>
        <taxon>Fungi</taxon>
        <taxon>Dikarya</taxon>
        <taxon>Basidiomycota</taxon>
        <taxon>Agaricomycotina</taxon>
        <taxon>Agaricomycetes</taxon>
        <taxon>Agaricomycetidae</taxon>
        <taxon>Agaricales</taxon>
        <taxon>Agaricineae</taxon>
        <taxon>Hydnangiaceae</taxon>
        <taxon>Laccaria</taxon>
    </lineage>
</organism>
<comment type="catalytic activity">
    <reaction evidence="8">
        <text>L-seryl-[protein] + ATP = O-phospho-L-seryl-[protein] + ADP + H(+)</text>
        <dbReference type="Rhea" id="RHEA:17989"/>
        <dbReference type="Rhea" id="RHEA-COMP:9863"/>
        <dbReference type="Rhea" id="RHEA-COMP:11604"/>
        <dbReference type="ChEBI" id="CHEBI:15378"/>
        <dbReference type="ChEBI" id="CHEBI:29999"/>
        <dbReference type="ChEBI" id="CHEBI:30616"/>
        <dbReference type="ChEBI" id="CHEBI:83421"/>
        <dbReference type="ChEBI" id="CHEBI:456216"/>
        <dbReference type="EC" id="2.7.11.1"/>
    </reaction>
</comment>
<dbReference type="AlphaFoldDB" id="B0DBB0"/>
<dbReference type="GO" id="GO:0004674">
    <property type="term" value="F:protein serine/threonine kinase activity"/>
    <property type="evidence" value="ECO:0007669"/>
    <property type="project" value="UniProtKB-KW"/>
</dbReference>
<evidence type="ECO:0000256" key="8">
    <source>
        <dbReference type="ARBA" id="ARBA00048679"/>
    </source>
</evidence>
<dbReference type="Gene3D" id="3.30.200.20">
    <property type="entry name" value="Phosphorylase Kinase, domain 1"/>
    <property type="match status" value="1"/>
</dbReference>
<keyword evidence="4" id="KW-0547">Nucleotide-binding</keyword>
<dbReference type="GeneID" id="6076847"/>
<dbReference type="InterPro" id="IPR011009">
    <property type="entry name" value="Kinase-like_dom_sf"/>
</dbReference>
<keyword evidence="6" id="KW-0067">ATP-binding</keyword>
<dbReference type="OrthoDB" id="5979581at2759"/>
<dbReference type="Gene3D" id="1.10.510.10">
    <property type="entry name" value="Transferase(Phosphotransferase) domain 1"/>
    <property type="match status" value="1"/>
</dbReference>
<evidence type="ECO:0000313" key="11">
    <source>
        <dbReference type="Proteomes" id="UP000001194"/>
    </source>
</evidence>
<protein>
    <recommendedName>
        <fullName evidence="1">non-specific serine/threonine protein kinase</fullName>
        <ecNumber evidence="1">2.7.11.1</ecNumber>
    </recommendedName>
</protein>
<name>B0DBB0_LACBS</name>
<dbReference type="STRING" id="486041.B0DBB0"/>
<dbReference type="PROSITE" id="PS50011">
    <property type="entry name" value="PROTEIN_KINASE_DOM"/>
    <property type="match status" value="1"/>
</dbReference>
<evidence type="ECO:0000256" key="6">
    <source>
        <dbReference type="ARBA" id="ARBA00022840"/>
    </source>
</evidence>
<evidence type="ECO:0000313" key="10">
    <source>
        <dbReference type="EMBL" id="EDR08158.1"/>
    </source>
</evidence>
<dbReference type="GO" id="GO:0000245">
    <property type="term" value="P:spliceosomal complex assembly"/>
    <property type="evidence" value="ECO:0007669"/>
    <property type="project" value="TreeGrafter"/>
</dbReference>
<dbReference type="InterPro" id="IPR051334">
    <property type="entry name" value="SRPK"/>
</dbReference>
<keyword evidence="3" id="KW-0808">Transferase</keyword>
<dbReference type="InterPro" id="IPR008271">
    <property type="entry name" value="Ser/Thr_kinase_AS"/>
</dbReference>
<keyword evidence="5" id="KW-0418">Kinase</keyword>
<dbReference type="GO" id="GO:0005524">
    <property type="term" value="F:ATP binding"/>
    <property type="evidence" value="ECO:0007669"/>
    <property type="project" value="UniProtKB-KW"/>
</dbReference>
<gene>
    <name evidence="10" type="ORF">LACBIDRAFT_297490</name>
</gene>
<dbReference type="RefSeq" id="XP_001881228.1">
    <property type="nucleotide sequence ID" value="XM_001881193.1"/>
</dbReference>
<dbReference type="KEGG" id="lbc:LACBIDRAFT_297490"/>
<proteinExistence type="predicted"/>
<evidence type="ECO:0000256" key="2">
    <source>
        <dbReference type="ARBA" id="ARBA00022527"/>
    </source>
</evidence>
<keyword evidence="2" id="KW-0723">Serine/threonine-protein kinase</keyword>
<dbReference type="PANTHER" id="PTHR47634">
    <property type="entry name" value="PROTEIN KINASE DOMAIN-CONTAINING PROTEIN-RELATED"/>
    <property type="match status" value="1"/>
</dbReference>
<dbReference type="EC" id="2.7.11.1" evidence="1"/>
<dbReference type="Pfam" id="PF00069">
    <property type="entry name" value="Pkinase"/>
    <property type="match status" value="1"/>
</dbReference>
<evidence type="ECO:0000256" key="3">
    <source>
        <dbReference type="ARBA" id="ARBA00022679"/>
    </source>
</evidence>
<comment type="catalytic activity">
    <reaction evidence="7">
        <text>L-threonyl-[protein] + ATP = O-phospho-L-threonyl-[protein] + ADP + H(+)</text>
        <dbReference type="Rhea" id="RHEA:46608"/>
        <dbReference type="Rhea" id="RHEA-COMP:11060"/>
        <dbReference type="Rhea" id="RHEA-COMP:11605"/>
        <dbReference type="ChEBI" id="CHEBI:15378"/>
        <dbReference type="ChEBI" id="CHEBI:30013"/>
        <dbReference type="ChEBI" id="CHEBI:30616"/>
        <dbReference type="ChEBI" id="CHEBI:61977"/>
        <dbReference type="ChEBI" id="CHEBI:456216"/>
        <dbReference type="EC" id="2.7.11.1"/>
    </reaction>
</comment>
<dbReference type="HOGENOM" id="CLU_000288_81_1_1"/>
<dbReference type="InParanoid" id="B0DBB0"/>
<dbReference type="InterPro" id="IPR000719">
    <property type="entry name" value="Prot_kinase_dom"/>
</dbReference>
<dbReference type="GO" id="GO:0050684">
    <property type="term" value="P:regulation of mRNA processing"/>
    <property type="evidence" value="ECO:0007669"/>
    <property type="project" value="TreeGrafter"/>
</dbReference>
<dbReference type="Proteomes" id="UP000001194">
    <property type="component" value="Unassembled WGS sequence"/>
</dbReference>
<dbReference type="EMBL" id="DS547102">
    <property type="protein sequence ID" value="EDR08158.1"/>
    <property type="molecule type" value="Genomic_DNA"/>
</dbReference>
<evidence type="ECO:0000256" key="7">
    <source>
        <dbReference type="ARBA" id="ARBA00047899"/>
    </source>
</evidence>
<evidence type="ECO:0000256" key="1">
    <source>
        <dbReference type="ARBA" id="ARBA00012513"/>
    </source>
</evidence>
<evidence type="ECO:0000256" key="5">
    <source>
        <dbReference type="ARBA" id="ARBA00022777"/>
    </source>
</evidence>
<evidence type="ECO:0000259" key="9">
    <source>
        <dbReference type="PROSITE" id="PS50011"/>
    </source>
</evidence>
<dbReference type="SMART" id="SM00220">
    <property type="entry name" value="S_TKc"/>
    <property type="match status" value="1"/>
</dbReference>
<dbReference type="PROSITE" id="PS00108">
    <property type="entry name" value="PROTEIN_KINASE_ST"/>
    <property type="match status" value="1"/>
</dbReference>